<evidence type="ECO:0000256" key="6">
    <source>
        <dbReference type="PROSITE-ProRule" id="PRU01240"/>
    </source>
</evidence>
<reference evidence="11 12" key="1">
    <citation type="submission" date="2020-08" db="EMBL/GenBank/DDBJ databases">
        <title>Sequencing the genomes of 1000 actinobacteria strains.</title>
        <authorList>
            <person name="Klenk H.-P."/>
        </authorList>
    </citation>
    <scope>NUCLEOTIDE SEQUENCE [LARGE SCALE GENOMIC DNA]</scope>
    <source>
        <strain evidence="11 12">DSM 45362</strain>
    </source>
</reference>
<dbReference type="PROSITE" id="PS00137">
    <property type="entry name" value="SUBTILASE_HIS"/>
    <property type="match status" value="1"/>
</dbReference>
<dbReference type="InterPro" id="IPR034193">
    <property type="entry name" value="PCSK9_ProteinaseK-like"/>
</dbReference>
<dbReference type="Pfam" id="PF00082">
    <property type="entry name" value="Peptidase_S8"/>
    <property type="match status" value="1"/>
</dbReference>
<dbReference type="Proteomes" id="UP000587527">
    <property type="component" value="Unassembled WGS sequence"/>
</dbReference>
<dbReference type="AlphaFoldDB" id="A0A841BNA2"/>
<dbReference type="FunFam" id="3.40.50.200:FF:000014">
    <property type="entry name" value="Proteinase K"/>
    <property type="match status" value="1"/>
</dbReference>
<dbReference type="InterPro" id="IPR010259">
    <property type="entry name" value="S8pro/Inhibitor_I9"/>
</dbReference>
<dbReference type="PROSITE" id="PS51892">
    <property type="entry name" value="SUBTILASE"/>
    <property type="match status" value="1"/>
</dbReference>
<dbReference type="InterPro" id="IPR013517">
    <property type="entry name" value="FG-GAP"/>
</dbReference>
<evidence type="ECO:0000256" key="4">
    <source>
        <dbReference type="ARBA" id="ARBA00022801"/>
    </source>
</evidence>
<feature type="active site" description="Charge relay system" evidence="6">
    <location>
        <position position="182"/>
    </location>
</feature>
<feature type="active site" description="Charge relay system" evidence="6">
    <location>
        <position position="335"/>
    </location>
</feature>
<protein>
    <submittedName>
        <fullName evidence="11">Subtilisin family serine protease</fullName>
    </submittedName>
</protein>
<dbReference type="PROSITE" id="PS00136">
    <property type="entry name" value="SUBTILASE_ASP"/>
    <property type="match status" value="1"/>
</dbReference>
<dbReference type="GO" id="GO:0006508">
    <property type="term" value="P:proteolysis"/>
    <property type="evidence" value="ECO:0007669"/>
    <property type="project" value="UniProtKB-KW"/>
</dbReference>
<dbReference type="InterPro" id="IPR036852">
    <property type="entry name" value="Peptidase_S8/S53_dom_sf"/>
</dbReference>
<name>A0A841BNA2_9ACTN</name>
<keyword evidence="12" id="KW-1185">Reference proteome</keyword>
<evidence type="ECO:0000313" key="11">
    <source>
        <dbReference type="EMBL" id="MBB5868290.1"/>
    </source>
</evidence>
<dbReference type="Gene3D" id="3.40.50.200">
    <property type="entry name" value="Peptidase S8/S53 domain"/>
    <property type="match status" value="1"/>
</dbReference>
<feature type="chain" id="PRO_5038766562" evidence="8">
    <location>
        <begin position="25"/>
        <end position="668"/>
    </location>
</feature>
<proteinExistence type="inferred from homology"/>
<keyword evidence="2 6" id="KW-0645">Protease</keyword>
<evidence type="ECO:0000256" key="5">
    <source>
        <dbReference type="ARBA" id="ARBA00022825"/>
    </source>
</evidence>
<organism evidence="11 12">
    <name type="scientific">Allocatelliglobosispora scoriae</name>
    <dbReference type="NCBI Taxonomy" id="643052"/>
    <lineage>
        <taxon>Bacteria</taxon>
        <taxon>Bacillati</taxon>
        <taxon>Actinomycetota</taxon>
        <taxon>Actinomycetes</taxon>
        <taxon>Micromonosporales</taxon>
        <taxon>Micromonosporaceae</taxon>
        <taxon>Allocatelliglobosispora</taxon>
    </lineage>
</organism>
<dbReference type="PROSITE" id="PS00138">
    <property type="entry name" value="SUBTILASE_SER"/>
    <property type="match status" value="1"/>
</dbReference>
<dbReference type="InterPro" id="IPR028994">
    <property type="entry name" value="Integrin_alpha_N"/>
</dbReference>
<sequence length="668" mass="69937">MVSRIAVAVLALLTAVGSVAPAQATQASAMPVAAVMRDPGPGFDDRYVVVLRDGANGQAAEQAALSNGGQIHFRYSVALRGFAATLDATALAAVRAQPAVAYVQQDKLALTADTAASWGLDRVDQRQLPLNGQYTYTATGSGVHAYILDSGIRKTHQQFAGRVGDGWDFLEKDSDPQDCNGHGTHVAGTVGGTDFGVAKHVTLHAVRVLNCEGAGAISIVLAGIDWITANAVRPAVVNMSLGCKCSFPPLETAVRASIASGLTYALAAGNNSVNACDFTPASVTEAITVGATDRLDRQSSFSNWGPCLDIYAPGEDITSASIAGDTASEIDHGTSVAAPHVAGAAALYLQYHPYATPQQVRDAIVGQGTVIDSPVILLHTLFPLPRAIVRGDFDGDGRTDRAVWRPGNSTWYVAPSVSDGSPYSIAWGATGDRIVPGDYDGDAKTDAAVFRPSTGTWWIRRSTSGSADVVTFGQASDVTVAEDFDGDRRTDIAIWRPSDGTWWIRRSFDGAVTAVVFGRSGDVPVAADYDGDGRADPAVYRPTENAWYVLRSTDSATVRQVFGSAGDRLVPADYNGDRKADLAVWRPSDGTWYIKPSTGGSFYGIRFGQAGDRVVPGAYFAAGSTGPAVNRANGGAADWYIRDTGGAVTVSTYGLAGDVPVLAGYLPS</sequence>
<evidence type="ECO:0000259" key="9">
    <source>
        <dbReference type="Pfam" id="PF00082"/>
    </source>
</evidence>
<dbReference type="InterPro" id="IPR022398">
    <property type="entry name" value="Peptidase_S8_His-AS"/>
</dbReference>
<evidence type="ECO:0000256" key="3">
    <source>
        <dbReference type="ARBA" id="ARBA00022729"/>
    </source>
</evidence>
<evidence type="ECO:0000256" key="8">
    <source>
        <dbReference type="SAM" id="SignalP"/>
    </source>
</evidence>
<evidence type="ECO:0000256" key="1">
    <source>
        <dbReference type="ARBA" id="ARBA00011073"/>
    </source>
</evidence>
<dbReference type="SUPFAM" id="SSF69318">
    <property type="entry name" value="Integrin alpha N-terminal domain"/>
    <property type="match status" value="1"/>
</dbReference>
<feature type="active site" description="Charge relay system" evidence="6">
    <location>
        <position position="149"/>
    </location>
</feature>
<dbReference type="InterPro" id="IPR023828">
    <property type="entry name" value="Peptidase_S8_Ser-AS"/>
</dbReference>
<dbReference type="PANTHER" id="PTHR43806">
    <property type="entry name" value="PEPTIDASE S8"/>
    <property type="match status" value="1"/>
</dbReference>
<dbReference type="PANTHER" id="PTHR43806:SF11">
    <property type="entry name" value="CEREVISIN-RELATED"/>
    <property type="match status" value="1"/>
</dbReference>
<dbReference type="Gene3D" id="2.130.10.130">
    <property type="entry name" value="Integrin alpha, N-terminal"/>
    <property type="match status" value="1"/>
</dbReference>
<dbReference type="InterPro" id="IPR000209">
    <property type="entry name" value="Peptidase_S8/S53_dom"/>
</dbReference>
<evidence type="ECO:0000256" key="2">
    <source>
        <dbReference type="ARBA" id="ARBA00022670"/>
    </source>
</evidence>
<feature type="domain" description="Inhibitor I9" evidence="10">
    <location>
        <begin position="67"/>
        <end position="107"/>
    </location>
</feature>
<dbReference type="GO" id="GO:0004252">
    <property type="term" value="F:serine-type endopeptidase activity"/>
    <property type="evidence" value="ECO:0007669"/>
    <property type="project" value="UniProtKB-UniRule"/>
</dbReference>
<dbReference type="InterPro" id="IPR050131">
    <property type="entry name" value="Peptidase_S8_subtilisin-like"/>
</dbReference>
<dbReference type="SUPFAM" id="SSF52743">
    <property type="entry name" value="Subtilisin-like"/>
    <property type="match status" value="1"/>
</dbReference>
<evidence type="ECO:0000313" key="12">
    <source>
        <dbReference type="Proteomes" id="UP000587527"/>
    </source>
</evidence>
<dbReference type="SUPFAM" id="SSF54897">
    <property type="entry name" value="Protease propeptides/inhibitors"/>
    <property type="match status" value="1"/>
</dbReference>
<gene>
    <name evidence="11" type="ORF">F4553_001669</name>
</gene>
<keyword evidence="3 8" id="KW-0732">Signal</keyword>
<accession>A0A841BNA2</accession>
<evidence type="ECO:0000256" key="7">
    <source>
        <dbReference type="RuleBase" id="RU003355"/>
    </source>
</evidence>
<keyword evidence="4 6" id="KW-0378">Hydrolase</keyword>
<keyword evidence="5 6" id="KW-0720">Serine protease</keyword>
<dbReference type="Pfam" id="PF05922">
    <property type="entry name" value="Inhibitor_I9"/>
    <property type="match status" value="1"/>
</dbReference>
<comment type="similarity">
    <text evidence="1 6 7">Belongs to the peptidase S8 family.</text>
</comment>
<dbReference type="RefSeq" id="WP_184834112.1">
    <property type="nucleotide sequence ID" value="NZ_JACHMN010000002.1"/>
</dbReference>
<dbReference type="InterPro" id="IPR023827">
    <property type="entry name" value="Peptidase_S8_Asp-AS"/>
</dbReference>
<dbReference type="InterPro" id="IPR037045">
    <property type="entry name" value="S8pro/Inhibitor_I9_sf"/>
</dbReference>
<comment type="caution">
    <text evidence="11">The sequence shown here is derived from an EMBL/GenBank/DDBJ whole genome shotgun (WGS) entry which is preliminary data.</text>
</comment>
<feature type="domain" description="Peptidase S8/S53" evidence="9">
    <location>
        <begin position="141"/>
        <end position="365"/>
    </location>
</feature>
<dbReference type="GO" id="GO:0005615">
    <property type="term" value="C:extracellular space"/>
    <property type="evidence" value="ECO:0007669"/>
    <property type="project" value="TreeGrafter"/>
</dbReference>
<dbReference type="PRINTS" id="PR00723">
    <property type="entry name" value="SUBTILISIN"/>
</dbReference>
<evidence type="ECO:0000259" key="10">
    <source>
        <dbReference type="Pfam" id="PF05922"/>
    </source>
</evidence>
<dbReference type="CDD" id="cd04077">
    <property type="entry name" value="Peptidases_S8_PCSK9_ProteinaseK_like"/>
    <property type="match status" value="1"/>
</dbReference>
<feature type="signal peptide" evidence="8">
    <location>
        <begin position="1"/>
        <end position="24"/>
    </location>
</feature>
<dbReference type="InterPro" id="IPR015500">
    <property type="entry name" value="Peptidase_S8_subtilisin-rel"/>
</dbReference>
<dbReference type="Gene3D" id="3.30.70.80">
    <property type="entry name" value="Peptidase S8 propeptide/proteinase inhibitor I9"/>
    <property type="match status" value="1"/>
</dbReference>
<dbReference type="Pfam" id="PF13517">
    <property type="entry name" value="FG-GAP_3"/>
    <property type="match status" value="2"/>
</dbReference>
<dbReference type="EMBL" id="JACHMN010000002">
    <property type="protein sequence ID" value="MBB5868290.1"/>
    <property type="molecule type" value="Genomic_DNA"/>
</dbReference>